<evidence type="ECO:0000256" key="1">
    <source>
        <dbReference type="ARBA" id="ARBA00001947"/>
    </source>
</evidence>
<evidence type="ECO:0000256" key="8">
    <source>
        <dbReference type="ARBA" id="ARBA00023128"/>
    </source>
</evidence>
<keyword evidence="4" id="KW-0479">Metal-binding</keyword>
<proteinExistence type="inferred from homology"/>
<keyword evidence="6" id="KW-0862">Zinc</keyword>
<keyword evidence="13" id="KW-1185">Reference proteome</keyword>
<evidence type="ECO:0000313" key="12">
    <source>
        <dbReference type="EMBL" id="CAL5219174.1"/>
    </source>
</evidence>
<dbReference type="Proteomes" id="UP001497392">
    <property type="component" value="Unassembled WGS sequence"/>
</dbReference>
<evidence type="ECO:0000259" key="10">
    <source>
        <dbReference type="Pfam" id="PF00675"/>
    </source>
</evidence>
<dbReference type="InterPro" id="IPR001431">
    <property type="entry name" value="Pept_M16_Zn_BS"/>
</dbReference>
<dbReference type="PANTHER" id="PTHR11851:SF149">
    <property type="entry name" value="GH01077P"/>
    <property type="match status" value="1"/>
</dbReference>
<dbReference type="Gene3D" id="3.30.830.10">
    <property type="entry name" value="Metalloenzyme, LuxS/M16 peptidase-like"/>
    <property type="match status" value="2"/>
</dbReference>
<dbReference type="InterPro" id="IPR007863">
    <property type="entry name" value="Peptidase_M16_C"/>
</dbReference>
<evidence type="ECO:0000259" key="11">
    <source>
        <dbReference type="Pfam" id="PF05193"/>
    </source>
</evidence>
<feature type="domain" description="Peptidase M16 N-terminal" evidence="10">
    <location>
        <begin position="70"/>
        <end position="217"/>
    </location>
</feature>
<name>A0ABP1FGX0_9CHLO</name>
<dbReference type="InterPro" id="IPR011249">
    <property type="entry name" value="Metalloenz_LuxS/M16"/>
</dbReference>
<dbReference type="PROSITE" id="PS00143">
    <property type="entry name" value="INSULINASE"/>
    <property type="match status" value="1"/>
</dbReference>
<dbReference type="SUPFAM" id="SSF63411">
    <property type="entry name" value="LuxS/MPP-like metallohydrolase"/>
    <property type="match status" value="2"/>
</dbReference>
<reference evidence="12 13" key="1">
    <citation type="submission" date="2024-06" db="EMBL/GenBank/DDBJ databases">
        <authorList>
            <person name="Kraege A."/>
            <person name="Thomma B."/>
        </authorList>
    </citation>
    <scope>NUCLEOTIDE SEQUENCE [LARGE SCALE GENOMIC DNA]</scope>
</reference>
<dbReference type="PANTHER" id="PTHR11851">
    <property type="entry name" value="METALLOPROTEASE"/>
    <property type="match status" value="1"/>
</dbReference>
<organism evidence="12 13">
    <name type="scientific">Coccomyxa viridis</name>
    <dbReference type="NCBI Taxonomy" id="1274662"/>
    <lineage>
        <taxon>Eukaryota</taxon>
        <taxon>Viridiplantae</taxon>
        <taxon>Chlorophyta</taxon>
        <taxon>core chlorophytes</taxon>
        <taxon>Trebouxiophyceae</taxon>
        <taxon>Trebouxiophyceae incertae sedis</taxon>
        <taxon>Coccomyxaceae</taxon>
        <taxon>Coccomyxa</taxon>
    </lineage>
</organism>
<evidence type="ECO:0000256" key="2">
    <source>
        <dbReference type="ARBA" id="ARBA00004173"/>
    </source>
</evidence>
<sequence length="496" mass="54847">MQRSLLRLARQQAAVLAAGQRAYASAAELAVAQDSPYLRFASPEPHPVSYGSLLGQIPETQVTTLPNGMRVASETTPFAETATVGVWIDAGSRYETADNNGAAHFLEHMAFKGTKSRKMKQLEEEIENMGGHLNAYTSREITSYYAKVMKQDVDKAIHILSDILQNSDIDELAVERERSVILREMQEVEGIPEEVVFDHLHATAFQHTSLGHTILGPAENIQKLTRGDLADYIATHYTAPRMVVSAAGAVDHSQLVQLAEKAFSGLPAEGLSSKEYIDKNPAYFTGSDVRVRDPDLPKLHFAVAFKGASWTDADAIPLMVIQSIIGAWSKGSAGGSNCSSMMAQRVAINNLADSYMAFNTNYHDTGLFGFYATADPKHQAVDDLAWCMMREISGLIYNATEEQVVRARNQLKASILFQQDGPGGVAEDIGRQLLVYGRRIPKAELFARIDAVDEETVKDVASRFIYDQELALAAVGDCQNLPDYNWFRRRTFWLRY</sequence>
<dbReference type="InterPro" id="IPR050361">
    <property type="entry name" value="MPP/UQCRC_Complex"/>
</dbReference>
<evidence type="ECO:0000313" key="13">
    <source>
        <dbReference type="Proteomes" id="UP001497392"/>
    </source>
</evidence>
<keyword evidence="5" id="KW-0378">Hydrolase</keyword>
<comment type="subcellular location">
    <subcellularLocation>
        <location evidence="2">Mitochondrion</location>
    </subcellularLocation>
</comment>
<dbReference type="Pfam" id="PF00675">
    <property type="entry name" value="Peptidase_M16"/>
    <property type="match status" value="1"/>
</dbReference>
<evidence type="ECO:0000256" key="7">
    <source>
        <dbReference type="ARBA" id="ARBA00023049"/>
    </source>
</evidence>
<comment type="similarity">
    <text evidence="9">Belongs to the peptidase M16 family.</text>
</comment>
<keyword evidence="3" id="KW-0645">Protease</keyword>
<comment type="cofactor">
    <cofactor evidence="1">
        <name>Zn(2+)</name>
        <dbReference type="ChEBI" id="CHEBI:29105"/>
    </cofactor>
</comment>
<evidence type="ECO:0000256" key="4">
    <source>
        <dbReference type="ARBA" id="ARBA00022723"/>
    </source>
</evidence>
<evidence type="ECO:0000256" key="6">
    <source>
        <dbReference type="ARBA" id="ARBA00022833"/>
    </source>
</evidence>
<evidence type="ECO:0000256" key="9">
    <source>
        <dbReference type="RuleBase" id="RU004447"/>
    </source>
</evidence>
<comment type="caution">
    <text evidence="12">The sequence shown here is derived from an EMBL/GenBank/DDBJ whole genome shotgun (WGS) entry which is preliminary data.</text>
</comment>
<dbReference type="InterPro" id="IPR011765">
    <property type="entry name" value="Pept_M16_N"/>
</dbReference>
<protein>
    <submittedName>
        <fullName evidence="12">G958 protein</fullName>
    </submittedName>
</protein>
<keyword evidence="8" id="KW-0496">Mitochondrion</keyword>
<dbReference type="Pfam" id="PF05193">
    <property type="entry name" value="Peptidase_M16_C"/>
    <property type="match status" value="1"/>
</dbReference>
<gene>
    <name evidence="12" type="primary">g958</name>
    <name evidence="12" type="ORF">VP750_LOCUS833</name>
</gene>
<evidence type="ECO:0000256" key="5">
    <source>
        <dbReference type="ARBA" id="ARBA00022801"/>
    </source>
</evidence>
<evidence type="ECO:0000256" key="3">
    <source>
        <dbReference type="ARBA" id="ARBA00022670"/>
    </source>
</evidence>
<keyword evidence="7" id="KW-0482">Metalloprotease</keyword>
<dbReference type="EMBL" id="CAXHTA020000002">
    <property type="protein sequence ID" value="CAL5219174.1"/>
    <property type="molecule type" value="Genomic_DNA"/>
</dbReference>
<feature type="domain" description="Peptidase M16 C-terminal" evidence="11">
    <location>
        <begin position="223"/>
        <end position="411"/>
    </location>
</feature>
<accession>A0ABP1FGX0</accession>